<dbReference type="EMBL" id="MKHE01000034">
    <property type="protein sequence ID" value="OWJ99281.1"/>
    <property type="molecule type" value="Genomic_DNA"/>
</dbReference>
<dbReference type="GO" id="GO:0006397">
    <property type="term" value="P:mRNA processing"/>
    <property type="evidence" value="ECO:0007669"/>
    <property type="project" value="InterPro"/>
</dbReference>
<dbReference type="InterPro" id="IPR021726">
    <property type="entry name" value="THO_THOC2_N"/>
</dbReference>
<comment type="caution">
    <text evidence="2">The sequence shown here is derived from an EMBL/GenBank/DDBJ whole genome shotgun (WGS) entry which is preliminary data.</text>
</comment>
<dbReference type="GO" id="GO:0003729">
    <property type="term" value="F:mRNA binding"/>
    <property type="evidence" value="ECO:0007669"/>
    <property type="project" value="TreeGrafter"/>
</dbReference>
<dbReference type="AlphaFoldDB" id="A0A212C081"/>
<accession>A0A212C081</accession>
<protein>
    <submittedName>
        <fullName evidence="2">THOC2</fullName>
    </submittedName>
</protein>
<dbReference type="InterPro" id="IPR040007">
    <property type="entry name" value="Tho2"/>
</dbReference>
<dbReference type="PANTHER" id="PTHR21597">
    <property type="entry name" value="THO2 PROTEIN"/>
    <property type="match status" value="1"/>
</dbReference>
<gene>
    <name evidence="2" type="ORF">Celaphus_00009499</name>
</gene>
<dbReference type="PANTHER" id="PTHR21597:SF0">
    <property type="entry name" value="THO COMPLEX SUBUNIT 2"/>
    <property type="match status" value="1"/>
</dbReference>
<reference evidence="2 3" key="1">
    <citation type="journal article" date="2018" name="Mol. Genet. Genomics">
        <title>The red deer Cervus elaphus genome CerEla1.0: sequencing, annotating, genes, and chromosomes.</title>
        <authorList>
            <person name="Bana N.A."/>
            <person name="Nyiri A."/>
            <person name="Nagy J."/>
            <person name="Frank K."/>
            <person name="Nagy T."/>
            <person name="Steger V."/>
            <person name="Schiller M."/>
            <person name="Lakatos P."/>
            <person name="Sugar L."/>
            <person name="Horn P."/>
            <person name="Barta E."/>
            <person name="Orosz L."/>
        </authorList>
    </citation>
    <scope>NUCLEOTIDE SEQUENCE [LARGE SCALE GENOMIC DNA]</scope>
    <source>
        <strain evidence="2">Hungarian</strain>
    </source>
</reference>
<dbReference type="OrthoDB" id="29024at2759"/>
<feature type="domain" description="THO complex subunitTHOC2 N-terminal" evidence="1">
    <location>
        <begin position="25"/>
        <end position="79"/>
    </location>
</feature>
<name>A0A212C081_CEREH</name>
<dbReference type="GO" id="GO:0000445">
    <property type="term" value="C:THO complex part of transcription export complex"/>
    <property type="evidence" value="ECO:0007669"/>
    <property type="project" value="TreeGrafter"/>
</dbReference>
<dbReference type="Proteomes" id="UP000242450">
    <property type="component" value="Chromosome X"/>
</dbReference>
<evidence type="ECO:0000313" key="2">
    <source>
        <dbReference type="EMBL" id="OWJ99281.1"/>
    </source>
</evidence>
<proteinExistence type="predicted"/>
<sequence>MIPATFFSPCRRLTKENVKPSGRQIGKLSHSNPTILFDYVCFEILSQIQKYDNLITPVVDSLKYLTSLNYDVLACILSNEIIHRFYIS</sequence>
<keyword evidence="3" id="KW-1185">Reference proteome</keyword>
<dbReference type="GO" id="GO:0006406">
    <property type="term" value="P:mRNA export from nucleus"/>
    <property type="evidence" value="ECO:0007669"/>
    <property type="project" value="InterPro"/>
</dbReference>
<organism evidence="2 3">
    <name type="scientific">Cervus elaphus hippelaphus</name>
    <name type="common">European red deer</name>
    <dbReference type="NCBI Taxonomy" id="46360"/>
    <lineage>
        <taxon>Eukaryota</taxon>
        <taxon>Metazoa</taxon>
        <taxon>Chordata</taxon>
        <taxon>Craniata</taxon>
        <taxon>Vertebrata</taxon>
        <taxon>Euteleostomi</taxon>
        <taxon>Mammalia</taxon>
        <taxon>Eutheria</taxon>
        <taxon>Laurasiatheria</taxon>
        <taxon>Artiodactyla</taxon>
        <taxon>Ruminantia</taxon>
        <taxon>Pecora</taxon>
        <taxon>Cervidae</taxon>
        <taxon>Cervinae</taxon>
        <taxon>Cervus</taxon>
    </lineage>
</organism>
<dbReference type="Pfam" id="PF11732">
    <property type="entry name" value="Thoc2"/>
    <property type="match status" value="1"/>
</dbReference>
<evidence type="ECO:0000313" key="3">
    <source>
        <dbReference type="Proteomes" id="UP000242450"/>
    </source>
</evidence>
<evidence type="ECO:0000259" key="1">
    <source>
        <dbReference type="Pfam" id="PF11732"/>
    </source>
</evidence>